<proteinExistence type="predicted"/>
<organism evidence="2 3">
    <name type="scientific">Schizopora paradoxa</name>
    <dbReference type="NCBI Taxonomy" id="27342"/>
    <lineage>
        <taxon>Eukaryota</taxon>
        <taxon>Fungi</taxon>
        <taxon>Dikarya</taxon>
        <taxon>Basidiomycota</taxon>
        <taxon>Agaricomycotina</taxon>
        <taxon>Agaricomycetes</taxon>
        <taxon>Hymenochaetales</taxon>
        <taxon>Schizoporaceae</taxon>
        <taxon>Schizopora</taxon>
    </lineage>
</organism>
<evidence type="ECO:0000313" key="2">
    <source>
        <dbReference type="EMBL" id="KLO20686.1"/>
    </source>
</evidence>
<keyword evidence="3" id="KW-1185">Reference proteome</keyword>
<sequence>MANPNFAVYHPGFTFIEVESNPRVHVVEGGNELDGFLCCEHCSRHTEETAQDNQFALTIFNPFVDEEERVLDLRQAPQRQRTLISFDSKEFTGNVPSAEDIFEELVSSGRRNRTAGFVDHKVNIPPILFMEVVRLLRAHLQRENVQWQKGQRGRPPQRSPTSLFVRSNSFP</sequence>
<accession>A0A0H2SU84</accession>
<reference evidence="2 3" key="1">
    <citation type="submission" date="2015-04" db="EMBL/GenBank/DDBJ databases">
        <title>Complete genome sequence of Schizopora paradoxa KUC8140, a cosmopolitan wood degrader in East Asia.</title>
        <authorList>
            <consortium name="DOE Joint Genome Institute"/>
            <person name="Min B."/>
            <person name="Park H."/>
            <person name="Jang Y."/>
            <person name="Kim J.-J."/>
            <person name="Kim K.H."/>
            <person name="Pangilinan J."/>
            <person name="Lipzen A."/>
            <person name="Riley R."/>
            <person name="Grigoriev I.V."/>
            <person name="Spatafora J.W."/>
            <person name="Choi I.-G."/>
        </authorList>
    </citation>
    <scope>NUCLEOTIDE SEQUENCE [LARGE SCALE GENOMIC DNA]</scope>
    <source>
        <strain evidence="2 3">KUC8140</strain>
    </source>
</reference>
<name>A0A0H2SU84_9AGAM</name>
<feature type="compositionally biased region" description="Polar residues" evidence="1">
    <location>
        <begin position="159"/>
        <end position="171"/>
    </location>
</feature>
<evidence type="ECO:0000313" key="3">
    <source>
        <dbReference type="Proteomes" id="UP000053477"/>
    </source>
</evidence>
<protein>
    <submittedName>
        <fullName evidence="2">Uncharacterized protein</fullName>
    </submittedName>
</protein>
<dbReference type="EMBL" id="KQ085882">
    <property type="protein sequence ID" value="KLO20686.1"/>
    <property type="molecule type" value="Genomic_DNA"/>
</dbReference>
<dbReference type="AlphaFoldDB" id="A0A0H2SU84"/>
<feature type="region of interest" description="Disordered" evidence="1">
    <location>
        <begin position="145"/>
        <end position="171"/>
    </location>
</feature>
<dbReference type="InParanoid" id="A0A0H2SU84"/>
<gene>
    <name evidence="2" type="ORF">SCHPADRAFT_897944</name>
</gene>
<evidence type="ECO:0000256" key="1">
    <source>
        <dbReference type="SAM" id="MobiDB-lite"/>
    </source>
</evidence>
<dbReference type="Proteomes" id="UP000053477">
    <property type="component" value="Unassembled WGS sequence"/>
</dbReference>